<dbReference type="STRING" id="230819.A0A5C3KHD8"/>
<dbReference type="OrthoDB" id="8954335at2759"/>
<dbReference type="CDD" id="cd00882">
    <property type="entry name" value="Ras_like_GTPase"/>
    <property type="match status" value="1"/>
</dbReference>
<dbReference type="InterPro" id="IPR006073">
    <property type="entry name" value="GTP-bd"/>
</dbReference>
<organism evidence="2 3">
    <name type="scientific">Coprinopsis marcescibilis</name>
    <name type="common">Agaric fungus</name>
    <name type="synonym">Psathyrella marcescibilis</name>
    <dbReference type="NCBI Taxonomy" id="230819"/>
    <lineage>
        <taxon>Eukaryota</taxon>
        <taxon>Fungi</taxon>
        <taxon>Dikarya</taxon>
        <taxon>Basidiomycota</taxon>
        <taxon>Agaricomycotina</taxon>
        <taxon>Agaricomycetes</taxon>
        <taxon>Agaricomycetidae</taxon>
        <taxon>Agaricales</taxon>
        <taxon>Agaricineae</taxon>
        <taxon>Psathyrellaceae</taxon>
        <taxon>Coprinopsis</taxon>
    </lineage>
</organism>
<dbReference type="GO" id="GO:0005525">
    <property type="term" value="F:GTP binding"/>
    <property type="evidence" value="ECO:0007669"/>
    <property type="project" value="InterPro"/>
</dbReference>
<evidence type="ECO:0000259" key="1">
    <source>
        <dbReference type="Pfam" id="PF01926"/>
    </source>
</evidence>
<reference evidence="2 3" key="1">
    <citation type="journal article" date="2019" name="Nat. Ecol. Evol.">
        <title>Megaphylogeny resolves global patterns of mushroom evolution.</title>
        <authorList>
            <person name="Varga T."/>
            <person name="Krizsan K."/>
            <person name="Foldi C."/>
            <person name="Dima B."/>
            <person name="Sanchez-Garcia M."/>
            <person name="Sanchez-Ramirez S."/>
            <person name="Szollosi G.J."/>
            <person name="Szarkandi J.G."/>
            <person name="Papp V."/>
            <person name="Albert L."/>
            <person name="Andreopoulos W."/>
            <person name="Angelini C."/>
            <person name="Antonin V."/>
            <person name="Barry K.W."/>
            <person name="Bougher N.L."/>
            <person name="Buchanan P."/>
            <person name="Buyck B."/>
            <person name="Bense V."/>
            <person name="Catcheside P."/>
            <person name="Chovatia M."/>
            <person name="Cooper J."/>
            <person name="Damon W."/>
            <person name="Desjardin D."/>
            <person name="Finy P."/>
            <person name="Geml J."/>
            <person name="Haridas S."/>
            <person name="Hughes K."/>
            <person name="Justo A."/>
            <person name="Karasinski D."/>
            <person name="Kautmanova I."/>
            <person name="Kiss B."/>
            <person name="Kocsube S."/>
            <person name="Kotiranta H."/>
            <person name="LaButti K.M."/>
            <person name="Lechner B.E."/>
            <person name="Liimatainen K."/>
            <person name="Lipzen A."/>
            <person name="Lukacs Z."/>
            <person name="Mihaltcheva S."/>
            <person name="Morgado L.N."/>
            <person name="Niskanen T."/>
            <person name="Noordeloos M.E."/>
            <person name="Ohm R.A."/>
            <person name="Ortiz-Santana B."/>
            <person name="Ovrebo C."/>
            <person name="Racz N."/>
            <person name="Riley R."/>
            <person name="Savchenko A."/>
            <person name="Shiryaev A."/>
            <person name="Soop K."/>
            <person name="Spirin V."/>
            <person name="Szebenyi C."/>
            <person name="Tomsovsky M."/>
            <person name="Tulloss R.E."/>
            <person name="Uehling J."/>
            <person name="Grigoriev I.V."/>
            <person name="Vagvolgyi C."/>
            <person name="Papp T."/>
            <person name="Martin F.M."/>
            <person name="Miettinen O."/>
            <person name="Hibbett D.S."/>
            <person name="Nagy L.G."/>
        </authorList>
    </citation>
    <scope>NUCLEOTIDE SEQUENCE [LARGE SCALE GENOMIC DNA]</scope>
    <source>
        <strain evidence="2 3">CBS 121175</strain>
    </source>
</reference>
<dbReference type="Gene3D" id="3.40.50.300">
    <property type="entry name" value="P-loop containing nucleotide triphosphate hydrolases"/>
    <property type="match status" value="1"/>
</dbReference>
<dbReference type="Pfam" id="PF01926">
    <property type="entry name" value="MMR_HSR1"/>
    <property type="match status" value="1"/>
</dbReference>
<name>A0A5C3KHD8_COPMA</name>
<accession>A0A5C3KHD8</accession>
<feature type="domain" description="G" evidence="1">
    <location>
        <begin position="5"/>
        <end position="127"/>
    </location>
</feature>
<proteinExistence type="predicted"/>
<dbReference type="InterPro" id="IPR027417">
    <property type="entry name" value="P-loop_NTPase"/>
</dbReference>
<dbReference type="AlphaFoldDB" id="A0A5C3KHD8"/>
<evidence type="ECO:0000313" key="3">
    <source>
        <dbReference type="Proteomes" id="UP000307440"/>
    </source>
</evidence>
<protein>
    <recommendedName>
        <fullName evidence="1">G domain-containing protein</fullName>
    </recommendedName>
</protein>
<dbReference type="Proteomes" id="UP000307440">
    <property type="component" value="Unassembled WGS sequence"/>
</dbReference>
<evidence type="ECO:0000313" key="2">
    <source>
        <dbReference type="EMBL" id="TFK19619.1"/>
    </source>
</evidence>
<sequence length="267" mass="29793">MPNNIVFFGESGVGKSSIINLIIGHKKADISSSAKGCTFQATQYSANVSGHSLALWDTAGLNEGDQGTVSDMKAVGNLYRMLKGLEGGVSLLVFCMRAPRINDAAHKNWKLFREIICQKRVPVVVIITHLELEPGSMDDWWTRNERAFRTYEMNPNSENHPTGVACITATKGKLKKNGYQFEEEYEISQKKARELITKAYLRVPWKVSPVEWFQTIISRSTDTDCWGNVTVKEEKQRVAGRGVHELASRWGISEAEATKLANALEGK</sequence>
<gene>
    <name evidence="2" type="ORF">FA15DRAFT_723640</name>
</gene>
<keyword evidence="3" id="KW-1185">Reference proteome</keyword>
<dbReference type="EMBL" id="ML210332">
    <property type="protein sequence ID" value="TFK19619.1"/>
    <property type="molecule type" value="Genomic_DNA"/>
</dbReference>
<dbReference type="SUPFAM" id="SSF52540">
    <property type="entry name" value="P-loop containing nucleoside triphosphate hydrolases"/>
    <property type="match status" value="1"/>
</dbReference>